<keyword evidence="3" id="KW-0238">DNA-binding</keyword>
<proteinExistence type="inferred from homology"/>
<protein>
    <submittedName>
        <fullName evidence="5">BlaI/MecI/CopY family transcriptional regulator</fullName>
    </submittedName>
</protein>
<evidence type="ECO:0000256" key="2">
    <source>
        <dbReference type="ARBA" id="ARBA00023015"/>
    </source>
</evidence>
<evidence type="ECO:0000313" key="5">
    <source>
        <dbReference type="EMBL" id="MDJ1504080.1"/>
    </source>
</evidence>
<organism evidence="5 6">
    <name type="scientific">Xanthocytophaga agilis</name>
    <dbReference type="NCBI Taxonomy" id="3048010"/>
    <lineage>
        <taxon>Bacteria</taxon>
        <taxon>Pseudomonadati</taxon>
        <taxon>Bacteroidota</taxon>
        <taxon>Cytophagia</taxon>
        <taxon>Cytophagales</taxon>
        <taxon>Rhodocytophagaceae</taxon>
        <taxon>Xanthocytophaga</taxon>
    </lineage>
</organism>
<keyword evidence="2" id="KW-0805">Transcription regulation</keyword>
<dbReference type="Pfam" id="PF03965">
    <property type="entry name" value="Penicillinase_R"/>
    <property type="match status" value="1"/>
</dbReference>
<dbReference type="AlphaFoldDB" id="A0AAE3R6F3"/>
<dbReference type="RefSeq" id="WP_314514976.1">
    <property type="nucleotide sequence ID" value="NZ_JASJOU010000010.1"/>
</dbReference>
<keyword evidence="6" id="KW-1185">Reference proteome</keyword>
<comment type="caution">
    <text evidence="5">The sequence shown here is derived from an EMBL/GenBank/DDBJ whole genome shotgun (WGS) entry which is preliminary data.</text>
</comment>
<dbReference type="InterPro" id="IPR005650">
    <property type="entry name" value="BlaI_family"/>
</dbReference>
<evidence type="ECO:0000313" key="6">
    <source>
        <dbReference type="Proteomes" id="UP001232063"/>
    </source>
</evidence>
<dbReference type="EMBL" id="JASJOU010000010">
    <property type="protein sequence ID" value="MDJ1504080.1"/>
    <property type="molecule type" value="Genomic_DNA"/>
</dbReference>
<keyword evidence="4" id="KW-0804">Transcription</keyword>
<dbReference type="GO" id="GO:0045892">
    <property type="term" value="P:negative regulation of DNA-templated transcription"/>
    <property type="evidence" value="ECO:0007669"/>
    <property type="project" value="InterPro"/>
</dbReference>
<dbReference type="InterPro" id="IPR036388">
    <property type="entry name" value="WH-like_DNA-bd_sf"/>
</dbReference>
<evidence type="ECO:0000256" key="1">
    <source>
        <dbReference type="ARBA" id="ARBA00011046"/>
    </source>
</evidence>
<gene>
    <name evidence="5" type="ORF">QNI22_25690</name>
</gene>
<evidence type="ECO:0000256" key="4">
    <source>
        <dbReference type="ARBA" id="ARBA00023163"/>
    </source>
</evidence>
<sequence>MEKLTAKEEEIMQVVWQVGKGFVKDFMAIISEPKPHYNTLSTIIRNLEEKGYIAHKEYGGSYEYYPLISKEEYRQAFIGKMIASYFDNSYKSLVSFFARQDKISAEELKEILDMIQKKQ</sequence>
<evidence type="ECO:0000256" key="3">
    <source>
        <dbReference type="ARBA" id="ARBA00023125"/>
    </source>
</evidence>
<accession>A0AAE3R6F3</accession>
<reference evidence="5" key="1">
    <citation type="submission" date="2023-05" db="EMBL/GenBank/DDBJ databases">
        <authorList>
            <person name="Zhang X."/>
        </authorList>
    </citation>
    <scope>NUCLEOTIDE SEQUENCE</scope>
    <source>
        <strain evidence="5">BD1B2-1</strain>
    </source>
</reference>
<name>A0AAE3R6F3_9BACT</name>
<comment type="similarity">
    <text evidence="1">Belongs to the BlaI transcriptional regulatory family.</text>
</comment>
<dbReference type="Proteomes" id="UP001232063">
    <property type="component" value="Unassembled WGS sequence"/>
</dbReference>
<dbReference type="Gene3D" id="1.10.4040.10">
    <property type="entry name" value="Penicillinase repressor domain"/>
    <property type="match status" value="1"/>
</dbReference>
<dbReference type="Gene3D" id="1.10.10.10">
    <property type="entry name" value="Winged helix-like DNA-binding domain superfamily/Winged helix DNA-binding domain"/>
    <property type="match status" value="1"/>
</dbReference>
<dbReference type="PIRSF" id="PIRSF019455">
    <property type="entry name" value="CopR_AtkY"/>
    <property type="match status" value="1"/>
</dbReference>
<dbReference type="InterPro" id="IPR036390">
    <property type="entry name" value="WH_DNA-bd_sf"/>
</dbReference>
<dbReference type="GO" id="GO:0003677">
    <property type="term" value="F:DNA binding"/>
    <property type="evidence" value="ECO:0007669"/>
    <property type="project" value="UniProtKB-KW"/>
</dbReference>
<dbReference type="SUPFAM" id="SSF46785">
    <property type="entry name" value="Winged helix' DNA-binding domain"/>
    <property type="match status" value="1"/>
</dbReference>